<evidence type="ECO:0000313" key="11">
    <source>
        <dbReference type="Proteomes" id="UP001307839"/>
    </source>
</evidence>
<protein>
    <recommendedName>
        <fullName evidence="7">HTH-type transcriptional regulator BetI</fullName>
    </recommendedName>
</protein>
<accession>A0AB35WMB7</accession>
<dbReference type="SUPFAM" id="SSF46689">
    <property type="entry name" value="Homeodomain-like"/>
    <property type="match status" value="1"/>
</dbReference>
<sequence length="221" mass="24251">MPKVGMQPIRRQQLIEATLLAIDQVGMGDASIALIARLAGVSNGIISHYFQDKNGLIAATMQYLMSVLSENVVANRQALKNNSPRAHLQVIIEGNFDASQVNGPAMKTWLAFWASSMHQPSLHRLQRINDHRLYSNLCCQFRRVLPLPEARTAARGLAALIDGLWLRGALSGEAFDTDQAKQIAYEYMDLQLAKQTSPNTQTRTSEPLRAAIAKQAGASLG</sequence>
<dbReference type="EMBL" id="JAZDQP010000002">
    <property type="protein sequence ID" value="MEE1865691.1"/>
    <property type="molecule type" value="Genomic_DNA"/>
</dbReference>
<dbReference type="Pfam" id="PF00440">
    <property type="entry name" value="TetR_N"/>
    <property type="match status" value="1"/>
</dbReference>
<evidence type="ECO:0000256" key="4">
    <source>
        <dbReference type="ARBA" id="ARBA00023125"/>
    </source>
</evidence>
<comment type="function">
    <text evidence="7">Repressor involved in choline regulation of the bet genes.</text>
</comment>
<reference evidence="10 11" key="1">
    <citation type="submission" date="2024-01" db="EMBL/GenBank/DDBJ databases">
        <title>Unpublished Manusciprt.</title>
        <authorList>
            <person name="Duman M."/>
            <person name="Valdes E.G."/>
            <person name="Ajmi N."/>
            <person name="Altun S."/>
            <person name="Saticioglu I.B."/>
        </authorList>
    </citation>
    <scope>NUCLEOTIDE SEQUENCE [LARGE SCALE GENOMIC DNA]</scope>
    <source>
        <strain evidence="10 11">120P</strain>
    </source>
</reference>
<dbReference type="NCBIfam" id="NF001978">
    <property type="entry name" value="PRK00767.1"/>
    <property type="match status" value="1"/>
</dbReference>
<gene>
    <name evidence="7 10" type="primary">betI</name>
    <name evidence="10" type="ORF">V0R53_04685</name>
</gene>
<keyword evidence="5 7" id="KW-0804">Transcription</keyword>
<dbReference type="NCBIfam" id="TIGR03384">
    <property type="entry name" value="betaine_BetI"/>
    <property type="match status" value="1"/>
</dbReference>
<dbReference type="RefSeq" id="WP_136478563.1">
    <property type="nucleotide sequence ID" value="NZ_JAZDCU010000002.1"/>
</dbReference>
<feature type="DNA-binding region" description="H-T-H motif" evidence="7 8">
    <location>
        <begin position="31"/>
        <end position="50"/>
    </location>
</feature>
<dbReference type="InterPro" id="IPR023772">
    <property type="entry name" value="DNA-bd_HTH_TetR-type_CS"/>
</dbReference>
<dbReference type="AlphaFoldDB" id="A0AB35WMB7"/>
<dbReference type="InterPro" id="IPR039538">
    <property type="entry name" value="BetI_C"/>
</dbReference>
<dbReference type="PROSITE" id="PS01081">
    <property type="entry name" value="HTH_TETR_1"/>
    <property type="match status" value="1"/>
</dbReference>
<organism evidence="10 11">
    <name type="scientific">Pseudomonas auratipiscis</name>
    <dbReference type="NCBI Taxonomy" id="3115853"/>
    <lineage>
        <taxon>Bacteria</taxon>
        <taxon>Pseudomonadati</taxon>
        <taxon>Pseudomonadota</taxon>
        <taxon>Gammaproteobacteria</taxon>
        <taxon>Pseudomonadales</taxon>
        <taxon>Pseudomonadaceae</taxon>
        <taxon>Pseudomonas</taxon>
    </lineage>
</organism>
<evidence type="ECO:0000256" key="2">
    <source>
        <dbReference type="ARBA" id="ARBA00022491"/>
    </source>
</evidence>
<feature type="domain" description="HTH tetR-type" evidence="9">
    <location>
        <begin position="8"/>
        <end position="68"/>
    </location>
</feature>
<dbReference type="Pfam" id="PF13977">
    <property type="entry name" value="TetR_C_6"/>
    <property type="match status" value="1"/>
</dbReference>
<dbReference type="GO" id="GO:0019285">
    <property type="term" value="P:glycine betaine biosynthetic process from choline"/>
    <property type="evidence" value="ECO:0007669"/>
    <property type="project" value="UniProtKB-UniRule"/>
</dbReference>
<dbReference type="PROSITE" id="PS50977">
    <property type="entry name" value="HTH_TETR_2"/>
    <property type="match status" value="1"/>
</dbReference>
<evidence type="ECO:0000259" key="9">
    <source>
        <dbReference type="PROSITE" id="PS50977"/>
    </source>
</evidence>
<evidence type="ECO:0000256" key="8">
    <source>
        <dbReference type="PROSITE-ProRule" id="PRU00335"/>
    </source>
</evidence>
<dbReference type="InterPro" id="IPR017757">
    <property type="entry name" value="Tscrpt_rep_BetI"/>
</dbReference>
<evidence type="ECO:0000256" key="1">
    <source>
        <dbReference type="ARBA" id="ARBA00004719"/>
    </source>
</evidence>
<comment type="pathway">
    <text evidence="1 7">Amine and polyamine biosynthesis; betaine biosynthesis via choline pathway [regulation].</text>
</comment>
<evidence type="ECO:0000313" key="10">
    <source>
        <dbReference type="EMBL" id="MEE1865691.1"/>
    </source>
</evidence>
<keyword evidence="2 7" id="KW-0678">Repressor</keyword>
<comment type="caution">
    <text evidence="10">The sequence shown here is derived from an EMBL/GenBank/DDBJ whole genome shotgun (WGS) entry which is preliminary data.</text>
</comment>
<dbReference type="InterPro" id="IPR036271">
    <property type="entry name" value="Tet_transcr_reg_TetR-rel_C_sf"/>
</dbReference>
<name>A0AB35WMB7_9PSED</name>
<evidence type="ECO:0000256" key="6">
    <source>
        <dbReference type="ARBA" id="ARBA00024936"/>
    </source>
</evidence>
<dbReference type="HAMAP" id="MF_00768">
    <property type="entry name" value="HTH_type_BetI"/>
    <property type="match status" value="1"/>
</dbReference>
<proteinExistence type="inferred from homology"/>
<dbReference type="InterPro" id="IPR001647">
    <property type="entry name" value="HTH_TetR"/>
</dbReference>
<comment type="function">
    <text evidence="6">Repressor involved in the biosynthesis of the osmoprotectant glycine betaine. It represses transcription of the choline transporter BetT and the genes of BetAB involved in the synthesis of glycine betaine.</text>
</comment>
<keyword evidence="4 7" id="KW-0238">DNA-binding</keyword>
<dbReference type="SUPFAM" id="SSF48498">
    <property type="entry name" value="Tetracyclin repressor-like, C-terminal domain"/>
    <property type="match status" value="1"/>
</dbReference>
<dbReference type="GO" id="GO:0045892">
    <property type="term" value="P:negative regulation of DNA-templated transcription"/>
    <property type="evidence" value="ECO:0007669"/>
    <property type="project" value="UniProtKB-UniRule"/>
</dbReference>
<keyword evidence="11" id="KW-1185">Reference proteome</keyword>
<evidence type="ECO:0000256" key="7">
    <source>
        <dbReference type="HAMAP-Rule" id="MF_00768"/>
    </source>
</evidence>
<dbReference type="GO" id="GO:0000976">
    <property type="term" value="F:transcription cis-regulatory region binding"/>
    <property type="evidence" value="ECO:0007669"/>
    <property type="project" value="TreeGrafter"/>
</dbReference>
<keyword evidence="3 7" id="KW-0805">Transcription regulation</keyword>
<dbReference type="PANTHER" id="PTHR30055">
    <property type="entry name" value="HTH-TYPE TRANSCRIPTIONAL REGULATOR RUTR"/>
    <property type="match status" value="1"/>
</dbReference>
<evidence type="ECO:0000256" key="5">
    <source>
        <dbReference type="ARBA" id="ARBA00023163"/>
    </source>
</evidence>
<dbReference type="InterPro" id="IPR050109">
    <property type="entry name" value="HTH-type_TetR-like_transc_reg"/>
</dbReference>
<dbReference type="Gene3D" id="1.10.357.10">
    <property type="entry name" value="Tetracycline Repressor, domain 2"/>
    <property type="match status" value="1"/>
</dbReference>
<evidence type="ECO:0000256" key="3">
    <source>
        <dbReference type="ARBA" id="ARBA00023015"/>
    </source>
</evidence>
<dbReference type="Proteomes" id="UP001307839">
    <property type="component" value="Unassembled WGS sequence"/>
</dbReference>
<dbReference type="PANTHER" id="PTHR30055:SF234">
    <property type="entry name" value="HTH-TYPE TRANSCRIPTIONAL REGULATOR BETI"/>
    <property type="match status" value="1"/>
</dbReference>
<dbReference type="InterPro" id="IPR009057">
    <property type="entry name" value="Homeodomain-like_sf"/>
</dbReference>
<dbReference type="GO" id="GO:0003700">
    <property type="term" value="F:DNA-binding transcription factor activity"/>
    <property type="evidence" value="ECO:0007669"/>
    <property type="project" value="UniProtKB-UniRule"/>
</dbReference>